<evidence type="ECO:0000256" key="1">
    <source>
        <dbReference type="SAM" id="MobiDB-lite"/>
    </source>
</evidence>
<dbReference type="RefSeq" id="WP_211470955.1">
    <property type="nucleotide sequence ID" value="NZ_JAGSXH010000125.1"/>
</dbReference>
<dbReference type="AlphaFoldDB" id="A0A8J8BDE7"/>
<feature type="region of interest" description="Disordered" evidence="1">
    <location>
        <begin position="18"/>
        <end position="40"/>
    </location>
</feature>
<evidence type="ECO:0000313" key="2">
    <source>
        <dbReference type="EMBL" id="MBS2966157.1"/>
    </source>
</evidence>
<gene>
    <name evidence="2" type="ORF">KGA66_24135</name>
</gene>
<reference evidence="2" key="1">
    <citation type="submission" date="2021-04" db="EMBL/GenBank/DDBJ databases">
        <title>Genome based classification of Actinospica acidithermotolerans sp. nov., an actinobacterium isolated from an Indonesian hot spring.</title>
        <authorList>
            <person name="Kusuma A.B."/>
            <person name="Putra K.E."/>
            <person name="Nafisah S."/>
            <person name="Loh J."/>
            <person name="Nouioui I."/>
            <person name="Goodfellow M."/>
        </authorList>
    </citation>
    <scope>NUCLEOTIDE SEQUENCE</scope>
    <source>
        <strain evidence="2">DSM 45618</strain>
    </source>
</reference>
<evidence type="ECO:0000313" key="3">
    <source>
        <dbReference type="Proteomes" id="UP000677913"/>
    </source>
</evidence>
<keyword evidence="3" id="KW-1185">Reference proteome</keyword>
<accession>A0A8J8BDE7</accession>
<organism evidence="2 3">
    <name type="scientific">Actinocrinis puniceicyclus</name>
    <dbReference type="NCBI Taxonomy" id="977794"/>
    <lineage>
        <taxon>Bacteria</taxon>
        <taxon>Bacillati</taxon>
        <taxon>Actinomycetota</taxon>
        <taxon>Actinomycetes</taxon>
        <taxon>Catenulisporales</taxon>
        <taxon>Actinospicaceae</taxon>
        <taxon>Actinocrinis</taxon>
    </lineage>
</organism>
<proteinExistence type="predicted"/>
<sequence length="349" mass="38345">MDFRRYWPTAPAWLRRRRATPDPGALTPQPVPDCAFDPRGGPAAEPRTLALLSLIEDVTAADGHRYGAADDSGCEMHCAKIIADDGGGTDKDARYLAVYHSTLRDGQFHVALAVSRDLLDWRRLREFGPGGSQPTIAAVPGGGYLVAWEQEPRNHIALRYFADRTALVGGTPLRSFDARRSLSRCAEGTPNIYAVRLNPDIDRSVIELGGHYWWRCDRDRQLRATLTDFSRWRAAPQPGFDAALLRWGVGGNIGGRDPLEFFGHSYALVEAQHVKGDFGSWRTYVYEYESGLAHPARIRTHGGSSAFANPHVTALTAPDGRRALAVSLFLPGEGAAPGEGGQLLYYRGY</sequence>
<protein>
    <submittedName>
        <fullName evidence="2">Uncharacterized protein</fullName>
    </submittedName>
</protein>
<comment type="caution">
    <text evidence="2">The sequence shown here is derived from an EMBL/GenBank/DDBJ whole genome shotgun (WGS) entry which is preliminary data.</text>
</comment>
<dbReference type="EMBL" id="JAGSXH010000125">
    <property type="protein sequence ID" value="MBS2966157.1"/>
    <property type="molecule type" value="Genomic_DNA"/>
</dbReference>
<name>A0A8J8BDE7_9ACTN</name>
<dbReference type="Proteomes" id="UP000677913">
    <property type="component" value="Unassembled WGS sequence"/>
</dbReference>